<organism evidence="4 5">
    <name type="scientific">Panicum miliaceum</name>
    <name type="common">Proso millet</name>
    <name type="synonym">Broomcorn millet</name>
    <dbReference type="NCBI Taxonomy" id="4540"/>
    <lineage>
        <taxon>Eukaryota</taxon>
        <taxon>Viridiplantae</taxon>
        <taxon>Streptophyta</taxon>
        <taxon>Embryophyta</taxon>
        <taxon>Tracheophyta</taxon>
        <taxon>Spermatophyta</taxon>
        <taxon>Magnoliopsida</taxon>
        <taxon>Liliopsida</taxon>
        <taxon>Poales</taxon>
        <taxon>Poaceae</taxon>
        <taxon>PACMAD clade</taxon>
        <taxon>Panicoideae</taxon>
        <taxon>Panicodae</taxon>
        <taxon>Paniceae</taxon>
        <taxon>Panicinae</taxon>
        <taxon>Panicum</taxon>
        <taxon>Panicum sect. Panicum</taxon>
    </lineage>
</organism>
<sequence length="540" mass="58708">MKVRSGWGRNFLEKFYTGGAVKGSEPDVNLTPATKISSRHVESAKELVQTAPRCTSERLSQETVDSILSEKSDEQKEDEVGMDTTGAYSLGAEIDIPKILHSMKRRKRSDRPMVKSSEPWAQQLEALNSPKNVARARRNYQGVGSKKMKRSRRGRGCRTPRRATLTAKGKKHSGGEADASNQPIPATEPLSAPKSDTSSELKDSNGPSEISMEQAAILMNNTFLGFTNSKGAAADDLMATTDVISLYQDREKRAKLDPAIIPGLDLSHGAEKFDTSTAESALASLCSLCAVSVPDPCVEFAVKDFSVLSSVVPWEADDIWRIYAGYFFVLHIPLSFGGLGVVAKVLRCSSLDPLTTVISTVLLQLVELSLALALLQYSAMPGNDVQTFFASKVSTRNWVKETVIGFTVLMILVWITSILVDKLVGSEDAYDPILEGILSDSPTSKLLCFFLYCVIAPLSEETIYRGFLLTALSSSMKWRDAVVMSSLAFSVAHLSGESSVQLFVIGCITGLTYCRTGTLVASFTIHSLYNAVTLYMALAS</sequence>
<dbReference type="AlphaFoldDB" id="A0A3L6TE74"/>
<dbReference type="OrthoDB" id="1742244at2759"/>
<protein>
    <recommendedName>
        <fullName evidence="3">CAAX prenyl protease 2/Lysostaphin resistance protein A-like domain-containing protein</fullName>
    </recommendedName>
</protein>
<dbReference type="PANTHER" id="PTHR43592:SF4">
    <property type="entry name" value="CAAX AMINO TERMINAL PROTEASE FAMILY PROTEIN"/>
    <property type="match status" value="1"/>
</dbReference>
<dbReference type="STRING" id="4540.A0A3L6TE74"/>
<evidence type="ECO:0000313" key="5">
    <source>
        <dbReference type="Proteomes" id="UP000275267"/>
    </source>
</evidence>
<accession>A0A3L6TE74</accession>
<dbReference type="PANTHER" id="PTHR43592">
    <property type="entry name" value="CAAX AMINO TERMINAL PROTEASE"/>
    <property type="match status" value="1"/>
</dbReference>
<keyword evidence="2" id="KW-0812">Transmembrane</keyword>
<keyword evidence="5" id="KW-1185">Reference proteome</keyword>
<comment type="caution">
    <text evidence="4">The sequence shown here is derived from an EMBL/GenBank/DDBJ whole genome shotgun (WGS) entry which is preliminary data.</text>
</comment>
<dbReference type="InterPro" id="IPR003675">
    <property type="entry name" value="Rce1/LyrA-like_dom"/>
</dbReference>
<feature type="transmembrane region" description="Helical" evidence="2">
    <location>
        <begin position="323"/>
        <end position="342"/>
    </location>
</feature>
<gene>
    <name evidence="4" type="ORF">C2845_PM03G27860</name>
</gene>
<proteinExistence type="predicted"/>
<dbReference type="Pfam" id="PF02517">
    <property type="entry name" value="Rce1-like"/>
    <property type="match status" value="1"/>
</dbReference>
<evidence type="ECO:0000313" key="4">
    <source>
        <dbReference type="EMBL" id="RLN35390.1"/>
    </source>
</evidence>
<feature type="region of interest" description="Disordered" evidence="1">
    <location>
        <begin position="124"/>
        <end position="208"/>
    </location>
</feature>
<evidence type="ECO:0000256" key="2">
    <source>
        <dbReference type="SAM" id="Phobius"/>
    </source>
</evidence>
<feature type="compositionally biased region" description="Basic residues" evidence="1">
    <location>
        <begin position="146"/>
        <end position="161"/>
    </location>
</feature>
<evidence type="ECO:0000259" key="3">
    <source>
        <dbReference type="Pfam" id="PF02517"/>
    </source>
</evidence>
<feature type="region of interest" description="Disordered" evidence="1">
    <location>
        <begin position="22"/>
        <end position="86"/>
    </location>
</feature>
<evidence type="ECO:0000256" key="1">
    <source>
        <dbReference type="SAM" id="MobiDB-lite"/>
    </source>
</evidence>
<keyword evidence="2" id="KW-0472">Membrane</keyword>
<dbReference type="GO" id="GO:0080120">
    <property type="term" value="P:CAAX-box protein maturation"/>
    <property type="evidence" value="ECO:0007669"/>
    <property type="project" value="UniProtKB-ARBA"/>
</dbReference>
<dbReference type="EMBL" id="PQIB02000002">
    <property type="protein sequence ID" value="RLN35390.1"/>
    <property type="molecule type" value="Genomic_DNA"/>
</dbReference>
<feature type="transmembrane region" description="Helical" evidence="2">
    <location>
        <begin position="354"/>
        <end position="378"/>
    </location>
</feature>
<feature type="transmembrane region" description="Helical" evidence="2">
    <location>
        <begin position="398"/>
        <end position="420"/>
    </location>
</feature>
<dbReference type="GO" id="GO:0004175">
    <property type="term" value="F:endopeptidase activity"/>
    <property type="evidence" value="ECO:0007669"/>
    <property type="project" value="UniProtKB-ARBA"/>
</dbReference>
<feature type="domain" description="CAAX prenyl protease 2/Lysostaphin resistance protein A-like" evidence="3">
    <location>
        <begin position="444"/>
        <end position="532"/>
    </location>
</feature>
<name>A0A3L6TE74_PANMI</name>
<dbReference type="Proteomes" id="UP000275267">
    <property type="component" value="Unassembled WGS sequence"/>
</dbReference>
<keyword evidence="2" id="KW-1133">Transmembrane helix</keyword>
<reference evidence="5" key="1">
    <citation type="journal article" date="2019" name="Nat. Commun.">
        <title>The genome of broomcorn millet.</title>
        <authorList>
            <person name="Zou C."/>
            <person name="Miki D."/>
            <person name="Li D."/>
            <person name="Tang Q."/>
            <person name="Xiao L."/>
            <person name="Rajput S."/>
            <person name="Deng P."/>
            <person name="Jia W."/>
            <person name="Huang R."/>
            <person name="Zhang M."/>
            <person name="Sun Y."/>
            <person name="Hu J."/>
            <person name="Fu X."/>
            <person name="Schnable P.S."/>
            <person name="Li F."/>
            <person name="Zhang H."/>
            <person name="Feng B."/>
            <person name="Zhu X."/>
            <person name="Liu R."/>
            <person name="Schnable J.C."/>
            <person name="Zhu J.-K."/>
            <person name="Zhang H."/>
        </authorList>
    </citation>
    <scope>NUCLEOTIDE SEQUENCE [LARGE SCALE GENOMIC DNA]</scope>
</reference>